<organism evidence="1 2">
    <name type="scientific">Cystobacter ferrugineus</name>
    <dbReference type="NCBI Taxonomy" id="83449"/>
    <lineage>
        <taxon>Bacteria</taxon>
        <taxon>Pseudomonadati</taxon>
        <taxon>Myxococcota</taxon>
        <taxon>Myxococcia</taxon>
        <taxon>Myxococcales</taxon>
        <taxon>Cystobacterineae</taxon>
        <taxon>Archangiaceae</taxon>
        <taxon>Cystobacter</taxon>
    </lineage>
</organism>
<name>A0A1L9BAJ5_9BACT</name>
<gene>
    <name evidence="1" type="ORF">BON30_17345</name>
</gene>
<keyword evidence="2" id="KW-1185">Reference proteome</keyword>
<proteinExistence type="predicted"/>
<comment type="caution">
    <text evidence="1">The sequence shown here is derived from an EMBL/GenBank/DDBJ whole genome shotgun (WGS) entry which is preliminary data.</text>
</comment>
<reference evidence="2" key="1">
    <citation type="submission" date="2016-11" db="EMBL/GenBank/DDBJ databases">
        <authorList>
            <person name="Shukria A."/>
            <person name="Stevens D.C."/>
        </authorList>
    </citation>
    <scope>NUCLEOTIDE SEQUENCE [LARGE SCALE GENOMIC DNA]</scope>
    <source>
        <strain evidence="2">Cbfe23</strain>
    </source>
</reference>
<sequence>MAVFLCLSCSTVAIRIQPQSSWSGPLNGGYSRFNQSCGAACAAPVNASTGEFVAPTVTRLPVVEKVVQAGETVQGLLTVQRLLTEAELAEVQAVVEQCVAQAHADINGAYQKQNGTVLTNNKRDSLKPDLVVHATRNATDIQCVLEFKFPCYERHRLDPIRSPGVEAQLKGYMRLSKDCRVSLVTPNGSKLYEGK</sequence>
<evidence type="ECO:0000313" key="2">
    <source>
        <dbReference type="Proteomes" id="UP000182229"/>
    </source>
</evidence>
<accession>A0A1L9BAJ5</accession>
<dbReference type="EMBL" id="MPIN01000004">
    <property type="protein sequence ID" value="OJH39284.1"/>
    <property type="molecule type" value="Genomic_DNA"/>
</dbReference>
<dbReference type="AlphaFoldDB" id="A0A1L9BAJ5"/>
<evidence type="ECO:0000313" key="1">
    <source>
        <dbReference type="EMBL" id="OJH39284.1"/>
    </source>
</evidence>
<reference evidence="1 2" key="2">
    <citation type="submission" date="2016-12" db="EMBL/GenBank/DDBJ databases">
        <title>Draft Genome Sequence of Cystobacter ferrugineus Strain Cbfe23.</title>
        <authorList>
            <person name="Akbar S."/>
            <person name="Dowd S.E."/>
            <person name="Stevens D.C."/>
        </authorList>
    </citation>
    <scope>NUCLEOTIDE SEQUENCE [LARGE SCALE GENOMIC DNA]</scope>
    <source>
        <strain evidence="1 2">Cbfe23</strain>
    </source>
</reference>
<protein>
    <submittedName>
        <fullName evidence="1">Uncharacterized protein</fullName>
    </submittedName>
</protein>
<dbReference type="Proteomes" id="UP000182229">
    <property type="component" value="Unassembled WGS sequence"/>
</dbReference>